<dbReference type="SMART" id="SM00387">
    <property type="entry name" value="HATPase_c"/>
    <property type="match status" value="1"/>
</dbReference>
<evidence type="ECO:0000313" key="14">
    <source>
        <dbReference type="EMBL" id="MCW6512810.1"/>
    </source>
</evidence>
<dbReference type="InterPro" id="IPR050428">
    <property type="entry name" value="TCS_sensor_his_kinase"/>
</dbReference>
<dbReference type="SUPFAM" id="SSF55874">
    <property type="entry name" value="ATPase domain of HSP90 chaperone/DNA topoisomerase II/histidine kinase"/>
    <property type="match status" value="1"/>
</dbReference>
<keyword evidence="10 11" id="KW-0472">Membrane</keyword>
<sequence length="451" mass="49305">MPEQVRRPSSLTRIIGARILVFALLAMVVQVAVVLADYYFDNPKLASLMIQGESEALLKGVSLSADGLTYTVPRGMKRYQGSNGDYFVRVRTPEGRVVYSNCDASCALHLLPQEVNPPDLWSRLLRRGKPIAVAGGQSFDLGGAKIFIEVAVLDDQERVMWHVLGRELGDHLAVPMSVMLVFVLGGMLLSVKLALRPVEQAAFQAEQIDPLDASQAIDLAGMPREVANLGAAVNRMLVRINALMQAQRVYTTAIAHEIRTPLAMMKLELGNIEHARARKIEQDLDTLTHFVAQITDLGRLEGADRSTFRSIDLAALSRAVVSDVAPWVYDQKNTIAFEDAGPTMVEGHPSLIENAVRNLIENAIRHTPGQTAIEVTAGPGPRVSVSDDAGLLRQEPEPGMPDDGLPDPSGIGLEIVRRIMQLHRGTLEMSVERGNRTTMELAFATDQDREG</sequence>
<dbReference type="GO" id="GO:0005886">
    <property type="term" value="C:plasma membrane"/>
    <property type="evidence" value="ECO:0007669"/>
    <property type="project" value="TreeGrafter"/>
</dbReference>
<dbReference type="InterPro" id="IPR003594">
    <property type="entry name" value="HATPase_dom"/>
</dbReference>
<dbReference type="PROSITE" id="PS50885">
    <property type="entry name" value="HAMP"/>
    <property type="match status" value="1"/>
</dbReference>
<dbReference type="PANTHER" id="PTHR45436:SF15">
    <property type="entry name" value="SENSOR HISTIDINE KINASE CUSS"/>
    <property type="match status" value="1"/>
</dbReference>
<name>A0AA41Z4T8_9HYPH</name>
<dbReference type="InterPro" id="IPR003661">
    <property type="entry name" value="HisK_dim/P_dom"/>
</dbReference>
<evidence type="ECO:0000256" key="1">
    <source>
        <dbReference type="ARBA" id="ARBA00000085"/>
    </source>
</evidence>
<evidence type="ECO:0000256" key="11">
    <source>
        <dbReference type="SAM" id="Phobius"/>
    </source>
</evidence>
<evidence type="ECO:0000256" key="5">
    <source>
        <dbReference type="ARBA" id="ARBA00022679"/>
    </source>
</evidence>
<dbReference type="Gene3D" id="3.30.565.10">
    <property type="entry name" value="Histidine kinase-like ATPase, C-terminal domain"/>
    <property type="match status" value="1"/>
</dbReference>
<dbReference type="PANTHER" id="PTHR45436">
    <property type="entry name" value="SENSOR HISTIDINE KINASE YKOH"/>
    <property type="match status" value="1"/>
</dbReference>
<evidence type="ECO:0000259" key="13">
    <source>
        <dbReference type="PROSITE" id="PS50885"/>
    </source>
</evidence>
<comment type="caution">
    <text evidence="14">The sequence shown here is derived from an EMBL/GenBank/DDBJ whole genome shotgun (WGS) entry which is preliminary data.</text>
</comment>
<keyword evidence="7 14" id="KW-0418">Kinase</keyword>
<comment type="catalytic activity">
    <reaction evidence="1">
        <text>ATP + protein L-histidine = ADP + protein N-phospho-L-histidine.</text>
        <dbReference type="EC" id="2.7.13.3"/>
    </reaction>
</comment>
<gene>
    <name evidence="14" type="ORF">M8523_33500</name>
</gene>
<accession>A0AA41Z4T8</accession>
<keyword evidence="4" id="KW-0597">Phosphoprotein</keyword>
<proteinExistence type="predicted"/>
<dbReference type="InterPro" id="IPR005467">
    <property type="entry name" value="His_kinase_dom"/>
</dbReference>
<dbReference type="Gene3D" id="1.10.287.130">
    <property type="match status" value="1"/>
</dbReference>
<dbReference type="EC" id="2.7.13.3" evidence="3"/>
<reference evidence="14" key="1">
    <citation type="submission" date="2022-05" db="EMBL/GenBank/DDBJ databases">
        <authorList>
            <person name="Pankratov T."/>
        </authorList>
    </citation>
    <scope>NUCLEOTIDE SEQUENCE</scope>
    <source>
        <strain evidence="14">BP6-180914</strain>
    </source>
</reference>
<dbReference type="InterPro" id="IPR003660">
    <property type="entry name" value="HAMP_dom"/>
</dbReference>
<dbReference type="PROSITE" id="PS50109">
    <property type="entry name" value="HIS_KIN"/>
    <property type="match status" value="1"/>
</dbReference>
<evidence type="ECO:0000256" key="3">
    <source>
        <dbReference type="ARBA" id="ARBA00012438"/>
    </source>
</evidence>
<dbReference type="EMBL" id="JAMOIM010000067">
    <property type="protein sequence ID" value="MCW6512810.1"/>
    <property type="molecule type" value="Genomic_DNA"/>
</dbReference>
<evidence type="ECO:0000256" key="8">
    <source>
        <dbReference type="ARBA" id="ARBA00022989"/>
    </source>
</evidence>
<keyword evidence="15" id="KW-1185">Reference proteome</keyword>
<dbReference type="InterPro" id="IPR036890">
    <property type="entry name" value="HATPase_C_sf"/>
</dbReference>
<feature type="domain" description="Histidine kinase" evidence="12">
    <location>
        <begin position="253"/>
        <end position="447"/>
    </location>
</feature>
<evidence type="ECO:0000256" key="2">
    <source>
        <dbReference type="ARBA" id="ARBA00004141"/>
    </source>
</evidence>
<dbReference type="InterPro" id="IPR036097">
    <property type="entry name" value="HisK_dim/P_sf"/>
</dbReference>
<feature type="domain" description="HAMP" evidence="13">
    <location>
        <begin position="192"/>
        <end position="245"/>
    </location>
</feature>
<evidence type="ECO:0000256" key="4">
    <source>
        <dbReference type="ARBA" id="ARBA00022553"/>
    </source>
</evidence>
<keyword evidence="8 11" id="KW-1133">Transmembrane helix</keyword>
<keyword evidence="9" id="KW-0902">Two-component regulatory system</keyword>
<keyword evidence="5" id="KW-0808">Transferase</keyword>
<evidence type="ECO:0000313" key="15">
    <source>
        <dbReference type="Proteomes" id="UP001165667"/>
    </source>
</evidence>
<dbReference type="Pfam" id="PF02518">
    <property type="entry name" value="HATPase_c"/>
    <property type="match status" value="1"/>
</dbReference>
<comment type="subcellular location">
    <subcellularLocation>
        <location evidence="2">Membrane</location>
        <topology evidence="2">Multi-pass membrane protein</topology>
    </subcellularLocation>
</comment>
<dbReference type="SUPFAM" id="SSF47384">
    <property type="entry name" value="Homodimeric domain of signal transducing histidine kinase"/>
    <property type="match status" value="1"/>
</dbReference>
<protein>
    <recommendedName>
        <fullName evidence="3">histidine kinase</fullName>
        <ecNumber evidence="3">2.7.13.3</ecNumber>
    </recommendedName>
</protein>
<dbReference type="CDD" id="cd00082">
    <property type="entry name" value="HisKA"/>
    <property type="match status" value="1"/>
</dbReference>
<evidence type="ECO:0000256" key="7">
    <source>
        <dbReference type="ARBA" id="ARBA00022777"/>
    </source>
</evidence>
<evidence type="ECO:0000259" key="12">
    <source>
        <dbReference type="PROSITE" id="PS50109"/>
    </source>
</evidence>
<evidence type="ECO:0000256" key="6">
    <source>
        <dbReference type="ARBA" id="ARBA00022692"/>
    </source>
</evidence>
<dbReference type="RefSeq" id="WP_282589185.1">
    <property type="nucleotide sequence ID" value="NZ_JAMOIM010000067.1"/>
</dbReference>
<dbReference type="AlphaFoldDB" id="A0AA41Z4T8"/>
<keyword evidence="6 11" id="KW-0812">Transmembrane</keyword>
<organism evidence="14 15">
    <name type="scientific">Lichenifustis flavocetrariae</name>
    <dbReference type="NCBI Taxonomy" id="2949735"/>
    <lineage>
        <taxon>Bacteria</taxon>
        <taxon>Pseudomonadati</taxon>
        <taxon>Pseudomonadota</taxon>
        <taxon>Alphaproteobacteria</taxon>
        <taxon>Hyphomicrobiales</taxon>
        <taxon>Lichenihabitantaceae</taxon>
        <taxon>Lichenifustis</taxon>
    </lineage>
</organism>
<dbReference type="GO" id="GO:0000155">
    <property type="term" value="F:phosphorelay sensor kinase activity"/>
    <property type="evidence" value="ECO:0007669"/>
    <property type="project" value="InterPro"/>
</dbReference>
<dbReference type="CDD" id="cd00075">
    <property type="entry name" value="HATPase"/>
    <property type="match status" value="1"/>
</dbReference>
<dbReference type="Proteomes" id="UP001165667">
    <property type="component" value="Unassembled WGS sequence"/>
</dbReference>
<feature type="transmembrane region" description="Helical" evidence="11">
    <location>
        <begin position="20"/>
        <end position="40"/>
    </location>
</feature>
<evidence type="ECO:0000256" key="10">
    <source>
        <dbReference type="ARBA" id="ARBA00023136"/>
    </source>
</evidence>
<evidence type="ECO:0000256" key="9">
    <source>
        <dbReference type="ARBA" id="ARBA00023012"/>
    </source>
</evidence>